<reference evidence="1" key="1">
    <citation type="submission" date="2020-05" db="EMBL/GenBank/DDBJ databases">
        <authorList>
            <person name="Chiriac C."/>
            <person name="Salcher M."/>
            <person name="Ghai R."/>
            <person name="Kavagutti S V."/>
        </authorList>
    </citation>
    <scope>NUCLEOTIDE SEQUENCE</scope>
</reference>
<gene>
    <name evidence="1" type="ORF">UFOPK1826_00352</name>
    <name evidence="2" type="ORF">UFOPK3026_00493</name>
    <name evidence="3" type="ORF">UFOPK4345_00804</name>
</gene>
<sequence length="409" mass="45386">MDYKVDDKWDAATKQSIEFGRQGWHSSVPPNGHANRASAENIKYNDNPLGLDTPENEIETTPEHRNLVAGDPSCAGWVREFNDPNVAKLRERLKNHNGIRGLEIVSPSEVERAAELFHRDGFVVVADAIRPEQLVRMRSAANRAIDEMLAVDPDCSVGGGAGGLPHRYSFGSSSASRHMLHKNEWVELIDMPTTTPIITAIFGSPNYIVIGGGGDIAMPGSIEYQGLHSDNTWAEPHDPSGRITMREMPVPAVTINFPMIDLTTENGPIRQIPGTQNSREPIPSLYNEPEWMKLSTLCPAPAGSAIIRDLRCWHGGTPNLSRDVRAMPNIEYFAPWFRSEAVVRSMPYEQWKSLSPHGQRISRYVMCGKDEVVIGAGYIHPKSKMREAFKAEQLAELGAEAAAEYLRRL</sequence>
<name>A0A6J6G9R5_9ZZZZ</name>
<dbReference type="EMBL" id="CAEZUN010000029">
    <property type="protein sequence ID" value="CAB4596183.1"/>
    <property type="molecule type" value="Genomic_DNA"/>
</dbReference>
<protein>
    <submittedName>
        <fullName evidence="1">Unannotated protein</fullName>
    </submittedName>
</protein>
<dbReference type="InterPro" id="IPR008775">
    <property type="entry name" value="Phytyl_CoA_dOase-like"/>
</dbReference>
<dbReference type="SUPFAM" id="SSF51197">
    <property type="entry name" value="Clavaminate synthase-like"/>
    <property type="match status" value="1"/>
</dbReference>
<dbReference type="EMBL" id="CAFBQV010000117">
    <property type="protein sequence ID" value="CAB5065406.1"/>
    <property type="molecule type" value="Genomic_DNA"/>
</dbReference>
<evidence type="ECO:0000313" key="2">
    <source>
        <dbReference type="EMBL" id="CAB4799886.1"/>
    </source>
</evidence>
<accession>A0A6J6G9R5</accession>
<dbReference type="Pfam" id="PF05721">
    <property type="entry name" value="PhyH"/>
    <property type="match status" value="1"/>
</dbReference>
<proteinExistence type="predicted"/>
<dbReference type="AlphaFoldDB" id="A0A6J6G9R5"/>
<dbReference type="EMBL" id="CAFAAP010000056">
    <property type="protein sequence ID" value="CAB4799886.1"/>
    <property type="molecule type" value="Genomic_DNA"/>
</dbReference>
<organism evidence="1">
    <name type="scientific">freshwater metagenome</name>
    <dbReference type="NCBI Taxonomy" id="449393"/>
    <lineage>
        <taxon>unclassified sequences</taxon>
        <taxon>metagenomes</taxon>
        <taxon>ecological metagenomes</taxon>
    </lineage>
</organism>
<evidence type="ECO:0000313" key="1">
    <source>
        <dbReference type="EMBL" id="CAB4596183.1"/>
    </source>
</evidence>
<dbReference type="Gene3D" id="2.60.120.620">
    <property type="entry name" value="q2cbj1_9rhob like domain"/>
    <property type="match status" value="1"/>
</dbReference>
<evidence type="ECO:0000313" key="3">
    <source>
        <dbReference type="EMBL" id="CAB5065406.1"/>
    </source>
</evidence>